<reference evidence="8" key="2">
    <citation type="submission" date="2013-09" db="EMBL/GenBank/DDBJ databases">
        <authorList>
            <person name="Wang G."/>
            <person name="Yang Y."/>
            <person name="Su Y."/>
        </authorList>
    </citation>
    <scope>NUCLEOTIDE SEQUENCE</scope>
    <source>
        <strain evidence="8">ATCC 39006</strain>
    </source>
</reference>
<evidence type="ECO:0000256" key="6">
    <source>
        <dbReference type="SAM" id="Phobius"/>
    </source>
</evidence>
<dbReference type="EMBL" id="CP025085">
    <property type="protein sequence ID" value="AUG99277.1"/>
    <property type="molecule type" value="Genomic_DNA"/>
</dbReference>
<accession>A0A2I5T3Y1</accession>
<dbReference type="GO" id="GO:0015093">
    <property type="term" value="F:ferrous iron transmembrane transporter activity"/>
    <property type="evidence" value="ECO:0007669"/>
    <property type="project" value="TreeGrafter"/>
</dbReference>
<dbReference type="EMBL" id="CP025084">
    <property type="protein sequence ID" value="AUH03595.1"/>
    <property type="molecule type" value="Genomic_DNA"/>
</dbReference>
<dbReference type="PANTHER" id="PTHR31632">
    <property type="entry name" value="IRON TRANSPORTER FTH1"/>
    <property type="match status" value="1"/>
</dbReference>
<evidence type="ECO:0000313" key="10">
    <source>
        <dbReference type="Proteomes" id="UP000233778"/>
    </source>
</evidence>
<feature type="transmembrane region" description="Helical" evidence="6">
    <location>
        <begin position="144"/>
        <end position="168"/>
    </location>
</feature>
<evidence type="ECO:0000256" key="1">
    <source>
        <dbReference type="ARBA" id="ARBA00004141"/>
    </source>
</evidence>
<dbReference type="OrthoDB" id="7260758at2"/>
<reference evidence="7 10" key="3">
    <citation type="submission" date="2017-11" db="EMBL/GenBank/DDBJ databases">
        <title>Complete genome sequence of Serratia sp. ATCC 39006 LacA.</title>
        <authorList>
            <person name="Hampton H.G."/>
            <person name="Jackson S.A."/>
            <person name="Jauregui R."/>
            <person name="Poulter G.T.M."/>
            <person name="Salmond G.P.C."/>
            <person name="Fineran P.C."/>
        </authorList>
    </citation>
    <scope>NUCLEOTIDE SEQUENCE [LARGE SCALE GENOMIC DNA]</scope>
    <source>
        <strain evidence="7 10">ATCC 39006</strain>
    </source>
</reference>
<name>A0A2I5T3Y1_SERS3</name>
<dbReference type="KEGG" id="serq:CWC46_05275"/>
<dbReference type="STRING" id="104623.Ser39006_04044"/>
<organism evidence="8 9">
    <name type="scientific">Serratia sp. (strain ATCC 39006)</name>
    <name type="common">Prodigiosinella confusarubida</name>
    <dbReference type="NCBI Taxonomy" id="104623"/>
    <lineage>
        <taxon>Bacteria</taxon>
        <taxon>Pseudomonadati</taxon>
        <taxon>Pseudomonadota</taxon>
        <taxon>Gammaproteobacteria</taxon>
        <taxon>Enterobacterales</taxon>
        <taxon>Pectobacteriaceae</taxon>
        <taxon>Prodigiosinella</taxon>
    </lineage>
</organism>
<dbReference type="NCBIfam" id="NF041756">
    <property type="entry name" value="EfeU"/>
    <property type="match status" value="1"/>
</dbReference>
<dbReference type="InterPro" id="IPR004923">
    <property type="entry name" value="FTR1/Fip1/EfeU"/>
</dbReference>
<feature type="transmembrane region" description="Helical" evidence="6">
    <location>
        <begin position="180"/>
        <end position="197"/>
    </location>
</feature>
<dbReference type="Proteomes" id="UP000233778">
    <property type="component" value="Chromosome"/>
</dbReference>
<feature type="transmembrane region" description="Helical" evidence="6">
    <location>
        <begin position="245"/>
        <end position="263"/>
    </location>
</feature>
<feature type="transmembrane region" description="Helical" evidence="6">
    <location>
        <begin position="486"/>
        <end position="507"/>
    </location>
</feature>
<protein>
    <submittedName>
        <fullName evidence="8">Iron permease</fullName>
    </submittedName>
</protein>
<comment type="subcellular location">
    <subcellularLocation>
        <location evidence="1">Membrane</location>
        <topology evidence="1">Multi-pass membrane protein</topology>
    </subcellularLocation>
</comment>
<evidence type="ECO:0000256" key="2">
    <source>
        <dbReference type="ARBA" id="ARBA00008333"/>
    </source>
</evidence>
<dbReference type="PANTHER" id="PTHR31632:SF2">
    <property type="entry name" value="PLASMA MEMBRANE IRON PERMEASE"/>
    <property type="match status" value="1"/>
</dbReference>
<sequence>MLATFVIGLREGLEAALIVGIIAAFLRKNGKSLTAMWAGVFLAVLLSVIVGVVLEMTEHALPQASQEGMEAIIGAVAVFFVTGMIMWMNTHAHNMKRALENEAAQAISQSSAWALASMAFLAVLKEGFETSVFLLATFSVAQSAAWAAIGAVIGLIMAVIIGCGIYFGGVRINLSRFFRFTGLFLILVAGGLIITSLRSAHEAGWLNIGQERIANLSWLVPPGSIQSALITGVLGIPADPCLIEVLGWFFYIAIVVLFIYWPSDRRPSTKVAVRWLLSSALVLALSALSLFLYYPKPTLQIPNTAPLVSNETQNPAGQLTLLKKADNGYQLNVISTGSKPRILNLSTDAQVKGNHDGFVVEMWSIRRSLTPEDAPKVLTLDQVVELYGNRIPIGLNPSQHPGPYQAEWTVHCAIDVSIAQGVLLNASGHSDDVVTLSGSGLQSPRTVTARNDKPMSACHWQVARAYRQNVEAALQRMQTLQDSSRFWAVILPLFLTVLALIFVFCALRMSWTHHKQRQPISAKNSLLFSPAKSTTLPENNQRK</sequence>
<feature type="transmembrane region" description="Helical" evidence="6">
    <location>
        <begin position="275"/>
        <end position="294"/>
    </location>
</feature>
<evidence type="ECO:0000256" key="4">
    <source>
        <dbReference type="ARBA" id="ARBA00022989"/>
    </source>
</evidence>
<feature type="transmembrane region" description="Helical" evidence="6">
    <location>
        <begin position="33"/>
        <end position="52"/>
    </location>
</feature>
<feature type="transmembrane region" description="Helical" evidence="6">
    <location>
        <begin position="72"/>
        <end position="91"/>
    </location>
</feature>
<keyword evidence="3 6" id="KW-0812">Transmembrane</keyword>
<dbReference type="AlphaFoldDB" id="A0A2I5T3Y1"/>
<proteinExistence type="inferred from homology"/>
<gene>
    <name evidence="7" type="ORF">CWC46_05275</name>
    <name evidence="8" type="ORF">Ser39006_005280</name>
</gene>
<dbReference type="GO" id="GO:0033573">
    <property type="term" value="C:high-affinity iron permease complex"/>
    <property type="evidence" value="ECO:0007669"/>
    <property type="project" value="InterPro"/>
</dbReference>
<reference evidence="8" key="4">
    <citation type="submission" date="2017-11" db="EMBL/GenBank/DDBJ databases">
        <title>Complete genome sequence of Serratia sp. ATCC 39006.</title>
        <authorList>
            <person name="Hampton H.G."/>
            <person name="Jackson S.A."/>
            <person name="Jauregui R."/>
            <person name="Poulter G.T.M."/>
            <person name="Salmond G.P.C."/>
            <person name="Fineran P.C."/>
        </authorList>
    </citation>
    <scope>NUCLEOTIDE SEQUENCE</scope>
    <source>
        <strain evidence="8">ATCC 39006</strain>
    </source>
</reference>
<feature type="transmembrane region" description="Helical" evidence="6">
    <location>
        <begin position="103"/>
        <end position="124"/>
    </location>
</feature>
<dbReference type="Pfam" id="PF03239">
    <property type="entry name" value="FTR1"/>
    <property type="match status" value="1"/>
</dbReference>
<evidence type="ECO:0000313" key="7">
    <source>
        <dbReference type="EMBL" id="AUG99277.1"/>
    </source>
</evidence>
<comment type="similarity">
    <text evidence="2">Belongs to the oxidase-dependent Fe transporter (OFeT) (TC 9.A.10.1) family.</text>
</comment>
<keyword evidence="5 6" id="KW-0472">Membrane</keyword>
<dbReference type="KEGG" id="sera:Ser39006_005280"/>
<evidence type="ECO:0000256" key="5">
    <source>
        <dbReference type="ARBA" id="ARBA00023136"/>
    </source>
</evidence>
<keyword evidence="9" id="KW-1185">Reference proteome</keyword>
<dbReference type="RefSeq" id="WP_021017304.1">
    <property type="nucleotide sequence ID" value="NZ_CP025084.1"/>
</dbReference>
<evidence type="ECO:0000256" key="3">
    <source>
        <dbReference type="ARBA" id="ARBA00022692"/>
    </source>
</evidence>
<keyword evidence="4 6" id="KW-1133">Transmembrane helix</keyword>
<evidence type="ECO:0000313" key="9">
    <source>
        <dbReference type="Proteomes" id="UP000017700"/>
    </source>
</evidence>
<feature type="transmembrane region" description="Helical" evidence="6">
    <location>
        <begin position="6"/>
        <end position="26"/>
    </location>
</feature>
<reference evidence="8 9" key="1">
    <citation type="journal article" date="2013" name="Genome Announc.">
        <title>Draft genome sequence of Serratia sp. strain ATCC 39006, a model bacterium for analysis of the biosynthesis and regulation of prodigiosin, a carbapenem, and gas vesicles.</title>
        <authorList>
            <person name="Fineran P.C."/>
            <person name="Iglesias Cans M.C."/>
            <person name="Ramsay J.P."/>
            <person name="Wilf N.M."/>
            <person name="Cossyleon D."/>
            <person name="McNeil M.B."/>
            <person name="Williamson N.R."/>
            <person name="Monson R.E."/>
            <person name="Becher S.A."/>
            <person name="Stanton J.A."/>
            <person name="Brugger K."/>
            <person name="Brown S.D."/>
            <person name="Salmond G.P."/>
        </authorList>
    </citation>
    <scope>NUCLEOTIDE SEQUENCE [LARGE SCALE GENOMIC DNA]</scope>
    <source>
        <strain evidence="8">ATCC 39006</strain>
        <strain evidence="9">ATCC 39006 / SC 11482</strain>
    </source>
</reference>
<evidence type="ECO:0000313" key="8">
    <source>
        <dbReference type="EMBL" id="AUH03595.1"/>
    </source>
</evidence>
<dbReference type="Proteomes" id="UP000017700">
    <property type="component" value="Chromosome"/>
</dbReference>